<dbReference type="InterPro" id="IPR009057">
    <property type="entry name" value="Homeodomain-like_sf"/>
</dbReference>
<feature type="domain" description="Myb-like" evidence="4">
    <location>
        <begin position="242"/>
        <end position="292"/>
    </location>
</feature>
<gene>
    <name evidence="6" type="primary">CSA_2</name>
    <name evidence="6" type="ORF">CK203_037264</name>
</gene>
<dbReference type="Pfam" id="PF00249">
    <property type="entry name" value="Myb_DNA-binding"/>
    <property type="match status" value="2"/>
</dbReference>
<protein>
    <submittedName>
        <fullName evidence="6">Transcription factor CSA</fullName>
    </submittedName>
</protein>
<dbReference type="CDD" id="cd00167">
    <property type="entry name" value="SANT"/>
    <property type="match status" value="2"/>
</dbReference>
<feature type="domain" description="HTH myb-type" evidence="5">
    <location>
        <begin position="186"/>
        <end position="241"/>
    </location>
</feature>
<dbReference type="InterPro" id="IPR050560">
    <property type="entry name" value="MYB_TF"/>
</dbReference>
<evidence type="ECO:0000259" key="4">
    <source>
        <dbReference type="PROSITE" id="PS50090"/>
    </source>
</evidence>
<dbReference type="GO" id="GO:0005634">
    <property type="term" value="C:nucleus"/>
    <property type="evidence" value="ECO:0007669"/>
    <property type="project" value="UniProtKB-SubCell"/>
</dbReference>
<evidence type="ECO:0000256" key="2">
    <source>
        <dbReference type="ARBA" id="ARBA00023242"/>
    </source>
</evidence>
<accession>A0A438H939</accession>
<dbReference type="SMART" id="SM00717">
    <property type="entry name" value="SANT"/>
    <property type="match status" value="2"/>
</dbReference>
<dbReference type="InterPro" id="IPR001005">
    <property type="entry name" value="SANT/Myb"/>
</dbReference>
<feature type="domain" description="HTH myb-type" evidence="5">
    <location>
        <begin position="242"/>
        <end position="296"/>
    </location>
</feature>
<dbReference type="InterPro" id="IPR017930">
    <property type="entry name" value="Myb_dom"/>
</dbReference>
<evidence type="ECO:0000313" key="7">
    <source>
        <dbReference type="Proteomes" id="UP000288805"/>
    </source>
</evidence>
<evidence type="ECO:0000313" key="6">
    <source>
        <dbReference type="EMBL" id="RVW80903.1"/>
    </source>
</evidence>
<dbReference type="Gene3D" id="1.10.10.60">
    <property type="entry name" value="Homeodomain-like"/>
    <property type="match status" value="2"/>
</dbReference>
<proteinExistence type="predicted"/>
<sequence>MEVPLAFQVCEPHFLVGVMGVGITYFEVVLMLQPSEGVKIEVRASQGVMNVTLQQLDSTFCHQENDGMAKQCHIYKPFSPSSSMGVFEDMGSLSISQSYGAYCCKSSDQRGLHMGFPLMGNCSSSLDDTQNSEGGGGDGKGSETSDGFGENSGVAMEIINKGINLNEERPNESSGLDGGQSKLCARGHWRPAEDSKLRELVALYGPQNWNLIAEKLEEDQVVITFCLIEGKSCRLRWFNQLDPRINRRAFTEEEEERLMAAHRWYGNKWAMIARLFPGRTDNAVKNHWHVIMARKYREQSSAYRRRKMNQAAHKKLEVGGGSYVCRDTSIRTEHYSLNVCNGNNFIKSSHHFPFAAHMGGGGSIINGSHMTSSEEAVSSGGGDWLVGASS</sequence>
<evidence type="ECO:0000259" key="5">
    <source>
        <dbReference type="PROSITE" id="PS51294"/>
    </source>
</evidence>
<feature type="compositionally biased region" description="Polar residues" evidence="3">
    <location>
        <begin position="366"/>
        <end position="376"/>
    </location>
</feature>
<name>A0A438H939_VITVI</name>
<dbReference type="FunFam" id="1.10.10.60:FF:000356">
    <property type="entry name" value="MYB transcription factor"/>
    <property type="match status" value="1"/>
</dbReference>
<comment type="subcellular location">
    <subcellularLocation>
        <location evidence="1">Nucleus</location>
    </subcellularLocation>
</comment>
<evidence type="ECO:0000256" key="1">
    <source>
        <dbReference type="ARBA" id="ARBA00004123"/>
    </source>
</evidence>
<dbReference type="PANTHER" id="PTHR45614:SF175">
    <property type="entry name" value="TRANSCRIPTION FACTOR MYB105-RELATED"/>
    <property type="match status" value="1"/>
</dbReference>
<dbReference type="EMBL" id="QGNW01000259">
    <property type="protein sequence ID" value="RVW80903.1"/>
    <property type="molecule type" value="Genomic_DNA"/>
</dbReference>
<dbReference type="PROSITE" id="PS50090">
    <property type="entry name" value="MYB_LIKE"/>
    <property type="match status" value="2"/>
</dbReference>
<comment type="caution">
    <text evidence="6">The sequence shown here is derived from an EMBL/GenBank/DDBJ whole genome shotgun (WGS) entry which is preliminary data.</text>
</comment>
<organism evidence="6 7">
    <name type="scientific">Vitis vinifera</name>
    <name type="common">Grape</name>
    <dbReference type="NCBI Taxonomy" id="29760"/>
    <lineage>
        <taxon>Eukaryota</taxon>
        <taxon>Viridiplantae</taxon>
        <taxon>Streptophyta</taxon>
        <taxon>Embryophyta</taxon>
        <taxon>Tracheophyta</taxon>
        <taxon>Spermatophyta</taxon>
        <taxon>Magnoliopsida</taxon>
        <taxon>eudicotyledons</taxon>
        <taxon>Gunneridae</taxon>
        <taxon>Pentapetalae</taxon>
        <taxon>rosids</taxon>
        <taxon>Vitales</taxon>
        <taxon>Vitaceae</taxon>
        <taxon>Viteae</taxon>
        <taxon>Vitis</taxon>
    </lineage>
</organism>
<feature type="region of interest" description="Disordered" evidence="3">
    <location>
        <begin position="366"/>
        <end position="390"/>
    </location>
</feature>
<feature type="non-terminal residue" evidence="6">
    <location>
        <position position="390"/>
    </location>
</feature>
<keyword evidence="2" id="KW-0539">Nucleus</keyword>
<dbReference type="SUPFAM" id="SSF46689">
    <property type="entry name" value="Homeodomain-like"/>
    <property type="match status" value="1"/>
</dbReference>
<dbReference type="PROSITE" id="PS51294">
    <property type="entry name" value="HTH_MYB"/>
    <property type="match status" value="2"/>
</dbReference>
<feature type="region of interest" description="Disordered" evidence="3">
    <location>
        <begin position="125"/>
        <end position="151"/>
    </location>
</feature>
<reference evidence="6 7" key="1">
    <citation type="journal article" date="2018" name="PLoS Genet.">
        <title>Population sequencing reveals clonal diversity and ancestral inbreeding in the grapevine cultivar Chardonnay.</title>
        <authorList>
            <person name="Roach M.J."/>
            <person name="Johnson D.L."/>
            <person name="Bohlmann J."/>
            <person name="van Vuuren H.J."/>
            <person name="Jones S.J."/>
            <person name="Pretorius I.S."/>
            <person name="Schmidt S.A."/>
            <person name="Borneman A.R."/>
        </authorList>
    </citation>
    <scope>NUCLEOTIDE SEQUENCE [LARGE SCALE GENOMIC DNA]</scope>
    <source>
        <strain evidence="7">cv. Chardonnay</strain>
        <tissue evidence="6">Leaf</tissue>
    </source>
</reference>
<feature type="domain" description="Myb-like" evidence="4">
    <location>
        <begin position="186"/>
        <end position="241"/>
    </location>
</feature>
<dbReference type="Proteomes" id="UP000288805">
    <property type="component" value="Unassembled WGS sequence"/>
</dbReference>
<dbReference type="PANTHER" id="PTHR45614">
    <property type="entry name" value="MYB PROTEIN-RELATED"/>
    <property type="match status" value="1"/>
</dbReference>
<evidence type="ECO:0000256" key="3">
    <source>
        <dbReference type="SAM" id="MobiDB-lite"/>
    </source>
</evidence>
<dbReference type="AlphaFoldDB" id="A0A438H939"/>